<dbReference type="OrthoDB" id="384910at2"/>
<keyword evidence="2" id="KW-1185">Reference proteome</keyword>
<dbReference type="HAMAP" id="MF_01448">
    <property type="entry name" value="UPF0473"/>
    <property type="match status" value="1"/>
</dbReference>
<dbReference type="Proteomes" id="UP000289841">
    <property type="component" value="Chromosome"/>
</dbReference>
<reference evidence="1 2" key="1">
    <citation type="submission" date="2019-01" db="EMBL/GenBank/DDBJ databases">
        <authorList>
            <consortium name="Pathogen Informatics"/>
        </authorList>
    </citation>
    <scope>NUCLEOTIDE SEQUENCE [LARGE SCALE GENOMIC DNA]</scope>
    <source>
        <strain evidence="1 2">NCTC10138</strain>
    </source>
</reference>
<protein>
    <submittedName>
        <fullName evidence="1">Uncharacterized protein conserved in bacteria</fullName>
    </submittedName>
</protein>
<dbReference type="STRING" id="1278311.GCA_000428705_00349"/>
<gene>
    <name evidence="1" type="ORF">NCTC10138_01043</name>
</gene>
<dbReference type="EMBL" id="LR215048">
    <property type="protein sequence ID" value="VEU80663.1"/>
    <property type="molecule type" value="Genomic_DNA"/>
</dbReference>
<name>A0A449BDY1_HAPAX</name>
<dbReference type="Pfam" id="PF06949">
    <property type="entry name" value="DUF1292"/>
    <property type="match status" value="1"/>
</dbReference>
<organism evidence="1 2">
    <name type="scientific">Haploplasma axanthum</name>
    <name type="common">Acholeplasma axanthum</name>
    <dbReference type="NCBI Taxonomy" id="29552"/>
    <lineage>
        <taxon>Bacteria</taxon>
        <taxon>Bacillati</taxon>
        <taxon>Mycoplasmatota</taxon>
        <taxon>Mollicutes</taxon>
        <taxon>Acholeplasmatales</taxon>
        <taxon>Acholeplasmataceae</taxon>
        <taxon>Haploplasma</taxon>
    </lineage>
</organism>
<sequence>MDENQITLITEDGKEELATILFTHEENGKKYVVFELVESGDVSAARYSEDGSGEGKVLDIETDEEWAMLDELLDQYYDSLDDEDEEFDESDDEI</sequence>
<proteinExistence type="inferred from homology"/>
<dbReference type="KEGG" id="aaxa:NCTC10138_01043"/>
<dbReference type="AlphaFoldDB" id="A0A449BDY1"/>
<accession>A0A449BDY1</accession>
<dbReference type="RefSeq" id="WP_035375549.1">
    <property type="nucleotide sequence ID" value="NZ_LR215048.1"/>
</dbReference>
<dbReference type="InterPro" id="IPR009711">
    <property type="entry name" value="UPF0473"/>
</dbReference>
<evidence type="ECO:0000313" key="2">
    <source>
        <dbReference type="Proteomes" id="UP000289841"/>
    </source>
</evidence>
<evidence type="ECO:0000313" key="1">
    <source>
        <dbReference type="EMBL" id="VEU80663.1"/>
    </source>
</evidence>